<organism evidence="9 10">
    <name type="scientific">Phocaeicola vulgatus</name>
    <name type="common">Bacteroides vulgatus</name>
    <dbReference type="NCBI Taxonomy" id="821"/>
    <lineage>
        <taxon>Bacteria</taxon>
        <taxon>Pseudomonadati</taxon>
        <taxon>Bacteroidota</taxon>
        <taxon>Bacteroidia</taxon>
        <taxon>Bacteroidales</taxon>
        <taxon>Bacteroidaceae</taxon>
        <taxon>Phocaeicola</taxon>
    </lineage>
</organism>
<dbReference type="GO" id="GO:0030001">
    <property type="term" value="P:metal ion transport"/>
    <property type="evidence" value="ECO:0007669"/>
    <property type="project" value="UniProtKB-ARBA"/>
</dbReference>
<feature type="transmembrane region" description="Helical" evidence="8">
    <location>
        <begin position="221"/>
        <end position="248"/>
    </location>
</feature>
<evidence type="ECO:0000256" key="4">
    <source>
        <dbReference type="ARBA" id="ARBA00022692"/>
    </source>
</evidence>
<comment type="subcellular location">
    <subcellularLocation>
        <location evidence="1">Cell membrane</location>
        <topology evidence="1">Multi-pass membrane protein</topology>
    </subcellularLocation>
</comment>
<feature type="transmembrane region" description="Helical" evidence="8">
    <location>
        <begin position="96"/>
        <end position="113"/>
    </location>
</feature>
<dbReference type="PATRIC" id="fig|821.40.peg.2488"/>
<keyword evidence="5 8" id="KW-1133">Transmembrane helix</keyword>
<keyword evidence="2" id="KW-0813">Transport</keyword>
<dbReference type="AlphaFoldDB" id="A0A0P0LRJ4"/>
<gene>
    <name evidence="9" type="ORF">BvMPK_2077</name>
</gene>
<evidence type="ECO:0000256" key="8">
    <source>
        <dbReference type="SAM" id="Phobius"/>
    </source>
</evidence>
<feature type="transmembrane region" description="Helical" evidence="8">
    <location>
        <begin position="66"/>
        <end position="84"/>
    </location>
</feature>
<sequence>MQDDIDMEPLHKLFIYRKKLVKPYIERLLKWMDGITYMMSALFILTLVYEHGFLISFEEMEMINTLYHFVWIVFLVDISLHLLLNYSDTKRKYRGLAWILSLMLYLTLIPVIFHEPEVQGGIHDFWSFFHSRLYHVVLLTLLSLLQLSNGIVRLLGRRTNPSLIFASSFLIFILIGAALLMLPRATYHGISFIDALFTATSAICVTGLVSVDVSSTFTSEGLFIIIMLIQIGGLGVMTLTSFFAMFFMGNTSLYNQLVVRDMVSSQSLSSLLSTFYIY</sequence>
<keyword evidence="4 8" id="KW-0812">Transmembrane</keyword>
<evidence type="ECO:0000256" key="2">
    <source>
        <dbReference type="ARBA" id="ARBA00022448"/>
    </source>
</evidence>
<keyword evidence="3" id="KW-1003">Cell membrane</keyword>
<evidence type="ECO:0000256" key="3">
    <source>
        <dbReference type="ARBA" id="ARBA00022475"/>
    </source>
</evidence>
<reference evidence="10" key="1">
    <citation type="submission" date="2015-10" db="EMBL/GenBank/DDBJ databases">
        <title>Extensive mobilome-driven genome diversification in gut-associated Bacteroides vulgatus mpk.</title>
        <authorList>
            <person name="Beier S."/>
            <person name="Lange A."/>
            <person name="Huson D.H."/>
            <person name="Frick J.-S."/>
            <person name="Autenrieth I.B."/>
        </authorList>
    </citation>
    <scope>NUCLEOTIDE SEQUENCE [LARGE SCALE GENOMIC DNA]</scope>
    <source>
        <strain evidence="10">mpk</strain>
    </source>
</reference>
<feature type="transmembrane region" description="Helical" evidence="8">
    <location>
        <begin position="35"/>
        <end position="54"/>
    </location>
</feature>
<evidence type="ECO:0000256" key="7">
    <source>
        <dbReference type="ARBA" id="ARBA00023136"/>
    </source>
</evidence>
<accession>A0A0P0LRJ4</accession>
<evidence type="ECO:0000256" key="1">
    <source>
        <dbReference type="ARBA" id="ARBA00004651"/>
    </source>
</evidence>
<dbReference type="InterPro" id="IPR003445">
    <property type="entry name" value="Cat_transpt"/>
</dbReference>
<dbReference type="PANTHER" id="PTHR32024">
    <property type="entry name" value="TRK SYSTEM POTASSIUM UPTAKE PROTEIN TRKG-RELATED"/>
    <property type="match status" value="1"/>
</dbReference>
<feature type="transmembrane region" description="Helical" evidence="8">
    <location>
        <begin position="163"/>
        <end position="182"/>
    </location>
</feature>
<protein>
    <submittedName>
        <fullName evidence="9">Ktr system potassium uptake protein B</fullName>
    </submittedName>
</protein>
<name>A0A0P0LRJ4_PHOVU</name>
<feature type="transmembrane region" description="Helical" evidence="8">
    <location>
        <begin position="188"/>
        <end position="209"/>
    </location>
</feature>
<keyword evidence="7 8" id="KW-0472">Membrane</keyword>
<evidence type="ECO:0000313" key="10">
    <source>
        <dbReference type="Proteomes" id="UP000061587"/>
    </source>
</evidence>
<evidence type="ECO:0000256" key="5">
    <source>
        <dbReference type="ARBA" id="ARBA00022989"/>
    </source>
</evidence>
<dbReference type="Pfam" id="PF02386">
    <property type="entry name" value="TrkH"/>
    <property type="match status" value="1"/>
</dbReference>
<feature type="transmembrane region" description="Helical" evidence="8">
    <location>
        <begin position="133"/>
        <end position="156"/>
    </location>
</feature>
<dbReference type="EMBL" id="CP013020">
    <property type="protein sequence ID" value="ALK84678.1"/>
    <property type="molecule type" value="Genomic_DNA"/>
</dbReference>
<reference evidence="9 10" key="2">
    <citation type="journal article" date="2016" name="Genome Biol. Evol.">
        <title>Extensive mobilome-driven genome diversification in mouse gut-associated Bacteroides vulgatus mpk.</title>
        <authorList>
            <person name="Lange A."/>
            <person name="Beier S."/>
            <person name="Steimle A."/>
            <person name="Autenrieth I.B."/>
            <person name="Huson D.H."/>
            <person name="Frick J.S."/>
        </authorList>
    </citation>
    <scope>NUCLEOTIDE SEQUENCE [LARGE SCALE GENOMIC DNA]</scope>
    <source>
        <strain evidence="10">mpk</strain>
    </source>
</reference>
<keyword evidence="6" id="KW-0406">Ion transport</keyword>
<dbReference type="Proteomes" id="UP000061587">
    <property type="component" value="Chromosome"/>
</dbReference>
<evidence type="ECO:0000313" key="9">
    <source>
        <dbReference type="EMBL" id="ALK84678.1"/>
    </source>
</evidence>
<dbReference type="GO" id="GO:0008324">
    <property type="term" value="F:monoatomic cation transmembrane transporter activity"/>
    <property type="evidence" value="ECO:0007669"/>
    <property type="project" value="InterPro"/>
</dbReference>
<proteinExistence type="predicted"/>
<dbReference type="GO" id="GO:0005886">
    <property type="term" value="C:plasma membrane"/>
    <property type="evidence" value="ECO:0007669"/>
    <property type="project" value="UniProtKB-SubCell"/>
</dbReference>
<evidence type="ECO:0000256" key="6">
    <source>
        <dbReference type="ARBA" id="ARBA00023065"/>
    </source>
</evidence>
<dbReference type="PANTHER" id="PTHR32024:SF1">
    <property type="entry name" value="KTR SYSTEM POTASSIUM UPTAKE PROTEIN B"/>
    <property type="match status" value="1"/>
</dbReference>